<sequence length="210" mass="24027">MASSYYNPSYQMLKKLSPESEEDAVEAEFKGVVVLKGRSGWFRLKRNGRWRRPRVRVARLRTFFRRKARVVRNSVRASVAKVLKRLMEGRPYLGELFAGNYMFMQVSPSPTISYVEKSLHVGAHHHHQHGLFPPPTPRFSRLRFREEVFEALEFHSHRPPNWTGSTTTVSSGTTAYKGDTIAYIGGTTTGCGERHKTLHVDCLDSTTTWA</sequence>
<reference evidence="1" key="1">
    <citation type="journal article" date="2018" name="Data Brief">
        <title>Genome sequence data from 17 accessions of Ensete ventricosum, a staple food crop for millions in Ethiopia.</title>
        <authorList>
            <person name="Yemataw Z."/>
            <person name="Muzemil S."/>
            <person name="Ambachew D."/>
            <person name="Tripathi L."/>
            <person name="Tesfaye K."/>
            <person name="Chala A."/>
            <person name="Farbos A."/>
            <person name="O'Neill P."/>
            <person name="Moore K."/>
            <person name="Grant M."/>
            <person name="Studholme D.J."/>
        </authorList>
    </citation>
    <scope>NUCLEOTIDE SEQUENCE [LARGE SCALE GENOMIC DNA]</scope>
    <source>
        <tissue evidence="1">Leaf</tissue>
    </source>
</reference>
<protein>
    <submittedName>
        <fullName evidence="1">Uncharacterized protein</fullName>
    </submittedName>
</protein>
<gene>
    <name evidence="1" type="ORF">BHM03_00058018</name>
</gene>
<dbReference type="Proteomes" id="UP000290560">
    <property type="component" value="Unassembled WGS sequence"/>
</dbReference>
<feature type="non-terminal residue" evidence="1">
    <location>
        <position position="210"/>
    </location>
</feature>
<dbReference type="EMBL" id="KV876810">
    <property type="protein sequence ID" value="RZR75450.1"/>
    <property type="molecule type" value="Genomic_DNA"/>
</dbReference>
<name>A0A445MMI6_ENSVE</name>
<evidence type="ECO:0000313" key="1">
    <source>
        <dbReference type="EMBL" id="RZR75450.1"/>
    </source>
</evidence>
<dbReference type="AlphaFoldDB" id="A0A445MMI6"/>
<accession>A0A445MMI6</accession>
<proteinExistence type="predicted"/>
<dbReference type="PANTHER" id="PTHR36795:SF2">
    <property type="entry name" value="OS01G0938400 PROTEIN"/>
    <property type="match status" value="1"/>
</dbReference>
<dbReference type="PANTHER" id="PTHR36795">
    <property type="entry name" value="OS01G0938400 PROTEIN"/>
    <property type="match status" value="1"/>
</dbReference>
<organism evidence="1">
    <name type="scientific">Ensete ventricosum</name>
    <name type="common">Abyssinian banana</name>
    <name type="synonym">Musa ensete</name>
    <dbReference type="NCBI Taxonomy" id="4639"/>
    <lineage>
        <taxon>Eukaryota</taxon>
        <taxon>Viridiplantae</taxon>
        <taxon>Streptophyta</taxon>
        <taxon>Embryophyta</taxon>
        <taxon>Tracheophyta</taxon>
        <taxon>Spermatophyta</taxon>
        <taxon>Magnoliopsida</taxon>
        <taxon>Liliopsida</taxon>
        <taxon>Zingiberales</taxon>
        <taxon>Musaceae</taxon>
        <taxon>Ensete</taxon>
    </lineage>
</organism>